<proteinExistence type="predicted"/>
<reference evidence="2 3" key="1">
    <citation type="submission" date="2023-03" db="EMBL/GenBank/DDBJ databases">
        <title>High recombination rates correlate with genetic variation in Cardiocondyla obscurior ants.</title>
        <authorList>
            <person name="Errbii M."/>
        </authorList>
    </citation>
    <scope>NUCLEOTIDE SEQUENCE [LARGE SCALE GENOMIC DNA]</scope>
    <source>
        <strain evidence="2">Alpha-2009</strain>
        <tissue evidence="2">Whole body</tissue>
    </source>
</reference>
<protein>
    <submittedName>
        <fullName evidence="2">Uncharacterized protein</fullName>
    </submittedName>
</protein>
<feature type="region of interest" description="Disordered" evidence="1">
    <location>
        <begin position="43"/>
        <end position="67"/>
    </location>
</feature>
<name>A0AAW2H5U5_9HYME</name>
<evidence type="ECO:0000313" key="2">
    <source>
        <dbReference type="EMBL" id="KAL0134856.1"/>
    </source>
</evidence>
<evidence type="ECO:0000313" key="3">
    <source>
        <dbReference type="Proteomes" id="UP001430953"/>
    </source>
</evidence>
<gene>
    <name evidence="2" type="ORF">PUN28_001560</name>
</gene>
<accession>A0AAW2H5U5</accession>
<dbReference type="Proteomes" id="UP001430953">
    <property type="component" value="Unassembled WGS sequence"/>
</dbReference>
<evidence type="ECO:0000256" key="1">
    <source>
        <dbReference type="SAM" id="MobiDB-lite"/>
    </source>
</evidence>
<dbReference type="EMBL" id="JADYXP020000001">
    <property type="protein sequence ID" value="KAL0134856.1"/>
    <property type="molecule type" value="Genomic_DNA"/>
</dbReference>
<sequence>MRFHVLWKRVADERERDALKRRRQLLIPLDVSVVSKVTITSAHGGVTSGEPLFDHGQGPRAFPPLVPGSVTNTYTSLM</sequence>
<dbReference type="AlphaFoldDB" id="A0AAW2H5U5"/>
<keyword evidence="3" id="KW-1185">Reference proteome</keyword>
<comment type="caution">
    <text evidence="2">The sequence shown here is derived from an EMBL/GenBank/DDBJ whole genome shotgun (WGS) entry which is preliminary data.</text>
</comment>
<organism evidence="2 3">
    <name type="scientific">Cardiocondyla obscurior</name>
    <dbReference type="NCBI Taxonomy" id="286306"/>
    <lineage>
        <taxon>Eukaryota</taxon>
        <taxon>Metazoa</taxon>
        <taxon>Ecdysozoa</taxon>
        <taxon>Arthropoda</taxon>
        <taxon>Hexapoda</taxon>
        <taxon>Insecta</taxon>
        <taxon>Pterygota</taxon>
        <taxon>Neoptera</taxon>
        <taxon>Endopterygota</taxon>
        <taxon>Hymenoptera</taxon>
        <taxon>Apocrita</taxon>
        <taxon>Aculeata</taxon>
        <taxon>Formicoidea</taxon>
        <taxon>Formicidae</taxon>
        <taxon>Myrmicinae</taxon>
        <taxon>Cardiocondyla</taxon>
    </lineage>
</organism>